<keyword evidence="1" id="KW-0863">Zinc-finger</keyword>
<keyword evidence="1" id="KW-0479">Metal-binding</keyword>
<proteinExistence type="predicted"/>
<feature type="region of interest" description="Disordered" evidence="2">
    <location>
        <begin position="205"/>
        <end position="229"/>
    </location>
</feature>
<evidence type="ECO:0000259" key="3">
    <source>
        <dbReference type="PROSITE" id="PS50103"/>
    </source>
</evidence>
<dbReference type="PANTHER" id="PTHR36971:SF3">
    <property type="entry name" value="C3H1-TYPE DOMAIN-CONTAINING PROTEIN"/>
    <property type="match status" value="1"/>
</dbReference>
<evidence type="ECO:0000256" key="2">
    <source>
        <dbReference type="SAM" id="MobiDB-lite"/>
    </source>
</evidence>
<evidence type="ECO:0000313" key="5">
    <source>
        <dbReference type="Proteomes" id="UP001178507"/>
    </source>
</evidence>
<sequence>MPDVVRGGAAKGGNPGCWHDIFDFDYCCDLRHGAAGNDECWDGYYDFNHCCRTPLFASAPKECWAEARQNLLSSPSAAARHPVLKDDANLATFCCHASALSSEVCWAAGRGGREMLLDHSTGQRLFDTKQELEGQVLHKRSCGGLAIFSLDVYGSEVREVRKQISVGDVVRCVGTWRDCGRILDVFSYSIRRRWADLGGGASFQAPSLKAPRAAPPEEPEVPAPPEPHPGSRRALCKFWMSNGTCQRAKCQNFHPAPEELQEARLRWRREQQQRLALNAQPDDPHADKKSHGARAAVFAQWLEDTYGERLKRGVLDIGGGRGELAFELSVKRQIPCTVLDPRCPGTTEPALWQDWHVSRQQRLWLKSQGIRSYGDCQAHVLACPLKQCGVRVDQALSAVENKDPVWAEALQCEVVVGLHPDQATGGVLDLASKLQRPFAVVPCCTFADEFPDRRLGDRPVRTYDDLVEWLLSKGQAAQKDYLKFFGKNLVVFTV</sequence>
<feature type="compositionally biased region" description="Pro residues" evidence="2">
    <location>
        <begin position="213"/>
        <end position="228"/>
    </location>
</feature>
<dbReference type="PANTHER" id="PTHR36971">
    <property type="entry name" value="UNNAMED PRODUCT"/>
    <property type="match status" value="1"/>
</dbReference>
<keyword evidence="1" id="KW-0862">Zinc</keyword>
<dbReference type="EMBL" id="CAUJNA010000446">
    <property type="protein sequence ID" value="CAJ1377151.1"/>
    <property type="molecule type" value="Genomic_DNA"/>
</dbReference>
<gene>
    <name evidence="4" type="ORF">EVOR1521_LOCUS6036</name>
</gene>
<dbReference type="InterPro" id="IPR000571">
    <property type="entry name" value="Znf_CCCH"/>
</dbReference>
<protein>
    <recommendedName>
        <fullName evidence="3">C3H1-type domain-containing protein</fullName>
    </recommendedName>
</protein>
<name>A0AA36HXZ2_9DINO</name>
<organism evidence="4 5">
    <name type="scientific">Effrenium voratum</name>
    <dbReference type="NCBI Taxonomy" id="2562239"/>
    <lineage>
        <taxon>Eukaryota</taxon>
        <taxon>Sar</taxon>
        <taxon>Alveolata</taxon>
        <taxon>Dinophyceae</taxon>
        <taxon>Suessiales</taxon>
        <taxon>Symbiodiniaceae</taxon>
        <taxon>Effrenium</taxon>
    </lineage>
</organism>
<evidence type="ECO:0000256" key="1">
    <source>
        <dbReference type="PROSITE-ProRule" id="PRU00723"/>
    </source>
</evidence>
<dbReference type="PROSITE" id="PS50103">
    <property type="entry name" value="ZF_C3H1"/>
    <property type="match status" value="1"/>
</dbReference>
<dbReference type="AlphaFoldDB" id="A0AA36HXZ2"/>
<comment type="caution">
    <text evidence="4">The sequence shown here is derived from an EMBL/GenBank/DDBJ whole genome shotgun (WGS) entry which is preliminary data.</text>
</comment>
<feature type="domain" description="C3H1-type" evidence="3">
    <location>
        <begin position="230"/>
        <end position="257"/>
    </location>
</feature>
<keyword evidence="5" id="KW-1185">Reference proteome</keyword>
<feature type="zinc finger region" description="C3H1-type" evidence="1">
    <location>
        <begin position="230"/>
        <end position="257"/>
    </location>
</feature>
<evidence type="ECO:0000313" key="4">
    <source>
        <dbReference type="EMBL" id="CAJ1377151.1"/>
    </source>
</evidence>
<dbReference type="Proteomes" id="UP001178507">
    <property type="component" value="Unassembled WGS sequence"/>
</dbReference>
<reference evidence="4" key="1">
    <citation type="submission" date="2023-08" db="EMBL/GenBank/DDBJ databases">
        <authorList>
            <person name="Chen Y."/>
            <person name="Shah S."/>
            <person name="Dougan E. K."/>
            <person name="Thang M."/>
            <person name="Chan C."/>
        </authorList>
    </citation>
    <scope>NUCLEOTIDE SEQUENCE</scope>
</reference>
<accession>A0AA36HXZ2</accession>
<dbReference type="GO" id="GO:0008270">
    <property type="term" value="F:zinc ion binding"/>
    <property type="evidence" value="ECO:0007669"/>
    <property type="project" value="UniProtKB-KW"/>
</dbReference>